<reference evidence="3" key="1">
    <citation type="submission" date="2020-05" db="UniProtKB">
        <authorList>
            <consortium name="EnsemblMetazoa"/>
        </authorList>
    </citation>
    <scope>IDENTIFICATION</scope>
    <source>
        <strain evidence="3">JHB</strain>
    </source>
</reference>
<name>A0A1S4KKG8_CULQU</name>
<dbReference type="AlphaFoldDB" id="A0A1S4KKG8"/>
<dbReference type="Pfam" id="PF25325">
    <property type="entry name" value="EF-hand_EFHB_C"/>
    <property type="match status" value="1"/>
</dbReference>
<sequence>MPKKYSFNKNFRNLSNPSNPTQPSRNLPNLSPTMAPSRSIRHRPADKMAQLLAQSPTRNDPSSNYQATFLPSPSETYLSAQKERPTIDYSTQVKPLLEVDPGKQSLLDRLRTKIDAACQRKGRFPPTGQQRELGTVRDLGVTRRLTHGVVTNLGEDMKAVLFPGEEEVVEKAVDVELERLKGKVHGAYSRSDPTGGRTLKALRYERCDGGKVEEAGLKKVARRVPERKEKAQRKPSNLIVNQDIDEEFLKAQEALGYLRAVRARLVKRNKSAVDICRKQVAKLSDLNAAVDLLKTNSGVPIQASKLEPLIRLLNISTENLDRFWDLFDHQVQLSTFKIGSFIKPFQDLCLPEESSRPKEDKNDNYQESLQHRLKLQKFKDFDTAADLIAPKPGTPFGLSHVDYFMPRTKEEIKTIFRNFDLSERAFEDAWRVARARESCPMNKVSAENFKDVLHEKNIRLVGTFLSQ</sequence>
<feature type="region of interest" description="Disordered" evidence="1">
    <location>
        <begin position="1"/>
        <end position="42"/>
    </location>
</feature>
<dbReference type="Proteomes" id="UP000002320">
    <property type="component" value="Unassembled WGS sequence"/>
</dbReference>
<protein>
    <recommendedName>
        <fullName evidence="2">EFHB C-terminal EF-hand domain-containing protein</fullName>
    </recommendedName>
</protein>
<evidence type="ECO:0000313" key="4">
    <source>
        <dbReference type="Proteomes" id="UP000002320"/>
    </source>
</evidence>
<proteinExistence type="predicted"/>
<feature type="domain" description="EFHB C-terminal EF-hand" evidence="2">
    <location>
        <begin position="386"/>
        <end position="457"/>
    </location>
</feature>
<dbReference type="InParanoid" id="A0A1S4KKG8"/>
<dbReference type="EnsemblMetazoa" id="CPIJ039834-RA">
    <property type="protein sequence ID" value="CPIJ039834-PA"/>
    <property type="gene ID" value="CPIJ039834"/>
</dbReference>
<dbReference type="InterPro" id="IPR057428">
    <property type="entry name" value="EFHB_EF-hand_C"/>
</dbReference>
<dbReference type="VEuPathDB" id="VectorBase:CPIJ039834"/>
<feature type="region of interest" description="Disordered" evidence="1">
    <location>
        <begin position="55"/>
        <end position="76"/>
    </location>
</feature>
<evidence type="ECO:0000259" key="2">
    <source>
        <dbReference type="Pfam" id="PF25325"/>
    </source>
</evidence>
<evidence type="ECO:0000256" key="1">
    <source>
        <dbReference type="SAM" id="MobiDB-lite"/>
    </source>
</evidence>
<organism evidence="3 4">
    <name type="scientific">Culex quinquefasciatus</name>
    <name type="common">Southern house mosquito</name>
    <name type="synonym">Culex pungens</name>
    <dbReference type="NCBI Taxonomy" id="7176"/>
    <lineage>
        <taxon>Eukaryota</taxon>
        <taxon>Metazoa</taxon>
        <taxon>Ecdysozoa</taxon>
        <taxon>Arthropoda</taxon>
        <taxon>Hexapoda</taxon>
        <taxon>Insecta</taxon>
        <taxon>Pterygota</taxon>
        <taxon>Neoptera</taxon>
        <taxon>Endopterygota</taxon>
        <taxon>Diptera</taxon>
        <taxon>Nematocera</taxon>
        <taxon>Culicoidea</taxon>
        <taxon>Culicidae</taxon>
        <taxon>Culicinae</taxon>
        <taxon>Culicini</taxon>
        <taxon>Culex</taxon>
        <taxon>Culex</taxon>
    </lineage>
</organism>
<accession>A0A1S4KKG8</accession>
<evidence type="ECO:0000313" key="3">
    <source>
        <dbReference type="EnsemblMetazoa" id="CPIJ039834-PA"/>
    </source>
</evidence>
<keyword evidence="4" id="KW-1185">Reference proteome</keyword>
<feature type="compositionally biased region" description="Polar residues" evidence="1">
    <location>
        <begin position="7"/>
        <end position="36"/>
    </location>
</feature>